<keyword evidence="2" id="KW-1133">Transmembrane helix</keyword>
<gene>
    <name evidence="3" type="ORF">HGA03_06630</name>
</gene>
<evidence type="ECO:0000313" key="4">
    <source>
        <dbReference type="Proteomes" id="UP000581206"/>
    </source>
</evidence>
<feature type="transmembrane region" description="Helical" evidence="2">
    <location>
        <begin position="119"/>
        <end position="138"/>
    </location>
</feature>
<evidence type="ECO:0000256" key="1">
    <source>
        <dbReference type="SAM" id="MobiDB-lite"/>
    </source>
</evidence>
<keyword evidence="2" id="KW-0812">Transmembrane</keyword>
<dbReference type="EMBL" id="JAAXOX010000002">
    <property type="protein sequence ID" value="NKY22341.1"/>
    <property type="molecule type" value="Genomic_DNA"/>
</dbReference>
<sequence>MDWGRTWMAPWRARRGARSLPLAVAGSALLALSLAQVAVPFSQRLIVQMVIPPAAAVVQWVVSVRRPPVPAGSPGEGYAGLAVFTALACLLFPLTILYAGPVAPVAFGLLVVALRGRDVVLLIAAGALALAAWPFRQLIWASAPLRGTDLPGIGAQAIGGLVLILVALRCRRDERRLATEPDDAEDPRPGPDDAQASVTRSR</sequence>
<comment type="caution">
    <text evidence="3">The sequence shown here is derived from an EMBL/GenBank/DDBJ whole genome shotgun (WGS) entry which is preliminary data.</text>
</comment>
<feature type="transmembrane region" description="Helical" evidence="2">
    <location>
        <begin position="79"/>
        <end position="112"/>
    </location>
</feature>
<protein>
    <submittedName>
        <fullName evidence="3">Uncharacterized protein</fullName>
    </submittedName>
</protein>
<accession>A0A7X6KU44</accession>
<evidence type="ECO:0000256" key="2">
    <source>
        <dbReference type="SAM" id="Phobius"/>
    </source>
</evidence>
<reference evidence="3 4" key="1">
    <citation type="submission" date="2020-04" db="EMBL/GenBank/DDBJ databases">
        <title>MicrobeNet Type strains.</title>
        <authorList>
            <person name="Nicholson A.C."/>
        </authorList>
    </citation>
    <scope>NUCLEOTIDE SEQUENCE [LARGE SCALE GENOMIC DNA]</scope>
    <source>
        <strain evidence="3 4">ATCC BAA-788</strain>
    </source>
</reference>
<proteinExistence type="predicted"/>
<keyword evidence="2" id="KW-0472">Membrane</keyword>
<dbReference type="AlphaFoldDB" id="A0A7X6KU44"/>
<feature type="transmembrane region" description="Helical" evidence="2">
    <location>
        <begin position="150"/>
        <end position="168"/>
    </location>
</feature>
<dbReference type="RefSeq" id="WP_168629437.1">
    <property type="nucleotide sequence ID" value="NZ_BONL01000012.1"/>
</dbReference>
<evidence type="ECO:0000313" key="3">
    <source>
        <dbReference type="EMBL" id="NKY22341.1"/>
    </source>
</evidence>
<name>A0A7X6KU44_9CELL</name>
<feature type="region of interest" description="Disordered" evidence="1">
    <location>
        <begin position="177"/>
        <end position="202"/>
    </location>
</feature>
<keyword evidence="4" id="KW-1185">Reference proteome</keyword>
<organism evidence="3 4">
    <name type="scientific">Cellulomonas denverensis</name>
    <dbReference type="NCBI Taxonomy" id="264297"/>
    <lineage>
        <taxon>Bacteria</taxon>
        <taxon>Bacillati</taxon>
        <taxon>Actinomycetota</taxon>
        <taxon>Actinomycetes</taxon>
        <taxon>Micrococcales</taxon>
        <taxon>Cellulomonadaceae</taxon>
        <taxon>Cellulomonas</taxon>
    </lineage>
</organism>
<dbReference type="Proteomes" id="UP000581206">
    <property type="component" value="Unassembled WGS sequence"/>
</dbReference>